<feature type="non-terminal residue" evidence="4">
    <location>
        <position position="1"/>
    </location>
</feature>
<dbReference type="Gene3D" id="3.30.559.30">
    <property type="entry name" value="Nonribosomal peptide synthetase, condensation domain"/>
    <property type="match status" value="1"/>
</dbReference>
<dbReference type="Gene3D" id="3.40.50.12780">
    <property type="entry name" value="N-terminal domain of ligase-like"/>
    <property type="match status" value="1"/>
</dbReference>
<organism evidence="4 5">
    <name type="scientific">Streptomyces alkaliphilus</name>
    <dbReference type="NCBI Taxonomy" id="1472722"/>
    <lineage>
        <taxon>Bacteria</taxon>
        <taxon>Bacillati</taxon>
        <taxon>Actinomycetota</taxon>
        <taxon>Actinomycetes</taxon>
        <taxon>Kitasatosporales</taxon>
        <taxon>Streptomycetaceae</taxon>
        <taxon>Streptomyces</taxon>
    </lineage>
</organism>
<dbReference type="RefSeq" id="WP_182607865.1">
    <property type="nucleotide sequence ID" value="NZ_VKHT01000958.1"/>
</dbReference>
<evidence type="ECO:0000259" key="2">
    <source>
        <dbReference type="Pfam" id="PF00501"/>
    </source>
</evidence>
<evidence type="ECO:0000313" key="5">
    <source>
        <dbReference type="Proteomes" id="UP000538929"/>
    </source>
</evidence>
<evidence type="ECO:0000256" key="1">
    <source>
        <dbReference type="ARBA" id="ARBA00022598"/>
    </source>
</evidence>
<dbReference type="GO" id="GO:0044550">
    <property type="term" value="P:secondary metabolite biosynthetic process"/>
    <property type="evidence" value="ECO:0007669"/>
    <property type="project" value="TreeGrafter"/>
</dbReference>
<feature type="domain" description="AMP-dependent synthetase/ligase" evidence="2">
    <location>
        <begin position="267"/>
        <end position="614"/>
    </location>
</feature>
<dbReference type="GO" id="GO:0016874">
    <property type="term" value="F:ligase activity"/>
    <property type="evidence" value="ECO:0007669"/>
    <property type="project" value="UniProtKB-KW"/>
</dbReference>
<keyword evidence="1" id="KW-0436">Ligase</keyword>
<dbReference type="Pfam" id="PF00501">
    <property type="entry name" value="AMP-binding"/>
    <property type="match status" value="1"/>
</dbReference>
<dbReference type="Pfam" id="PF00668">
    <property type="entry name" value="Condensation"/>
    <property type="match status" value="1"/>
</dbReference>
<comment type="caution">
    <text evidence="4">The sequence shown here is derived from an EMBL/GenBank/DDBJ whole genome shotgun (WGS) entry which is preliminary data.</text>
</comment>
<dbReference type="InterPro" id="IPR020845">
    <property type="entry name" value="AMP-binding_CS"/>
</dbReference>
<dbReference type="PANTHER" id="PTHR45527">
    <property type="entry name" value="NONRIBOSOMAL PEPTIDE SYNTHETASE"/>
    <property type="match status" value="1"/>
</dbReference>
<dbReference type="GO" id="GO:0031177">
    <property type="term" value="F:phosphopantetheine binding"/>
    <property type="evidence" value="ECO:0007669"/>
    <property type="project" value="TreeGrafter"/>
</dbReference>
<dbReference type="EMBL" id="VKHT01000958">
    <property type="protein sequence ID" value="MBB0246544.1"/>
    <property type="molecule type" value="Genomic_DNA"/>
</dbReference>
<proteinExistence type="predicted"/>
<protein>
    <submittedName>
        <fullName evidence="4">AMP-binding protein</fullName>
    </submittedName>
</protein>
<dbReference type="AlphaFoldDB" id="A0A7W3TGQ9"/>
<dbReference type="PANTHER" id="PTHR45527:SF10">
    <property type="entry name" value="PYOCHELIN SYNTHASE PCHF"/>
    <property type="match status" value="1"/>
</dbReference>
<dbReference type="Proteomes" id="UP000538929">
    <property type="component" value="Unassembled WGS sequence"/>
</dbReference>
<sequence length="634" mass="69215">APALPLRIDPARVAKPRFTRRTADIDAERWAVLTARAREHGLTPSAVLLSAFCEVLGAWSGREDMTLTVTLFDRAEVHPHVNRVLGDFTSLMLVAYEPDGADAWLTRVRRLQERLARDLAHREMSAVDVLRELSRRTGRQEVAVPVVFTSALGAVTELAARPPEPFERPVWGISQTPQVWLDHQVVEMNDGPDGPRVSLNWDAVEELFPEGLLDDMFAAYRSLLDLLCSGDWRAPVPEVLPPAQRTVRDEVNATGAPQRTTLLHRPFFDRAAKTPDATAVIFDSGTLRYGELADSALRIAALLRRHGVRPGDLVGVSLPKGPGQIVAVLGILAAGAGYVPVGVDQPPLRRERIFTAAGLTTALTDTATRDAGDWPAGVRPLIVEDAGECAPVDAPVDVSDTELAYVIFTSGSTGEPKGVEITHRAAANTVEDINERFAVGPRDRVLAVSALDFDLSVYDIFGLLGAGGAVVTIAESERRNAHRWSDLVATHRVTVWNTVPMLLDMLLVTREDRQASDDLRLALVSGDWVGLDLPDRLRAAVPGCRLVALGGATEASIWSNAFEVERVDPEWRSIPYGYPLRNQRYRIVDERGRDCPDWVPGELWIGGTGVANGYRNAPELTARQFVEVDDGDGG</sequence>
<accession>A0A7W3TGQ9</accession>
<reference evidence="5" key="1">
    <citation type="submission" date="2019-10" db="EMBL/GenBank/DDBJ databases">
        <title>Streptomyces sp. nov., a novel actinobacterium isolated from alkaline environment.</title>
        <authorList>
            <person name="Golinska P."/>
        </authorList>
    </citation>
    <scope>NUCLEOTIDE SEQUENCE [LARGE SCALE GENOMIC DNA]</scope>
    <source>
        <strain evidence="5">DSM 42118</strain>
    </source>
</reference>
<dbReference type="FunFam" id="3.30.559.30:FF:000006">
    <property type="entry name" value="Yersiniabactin polyketide/non-ribosomal peptide synthetase"/>
    <property type="match status" value="1"/>
</dbReference>
<name>A0A7W3TGQ9_9ACTN</name>
<gene>
    <name evidence="4" type="ORF">FNQ90_21120</name>
</gene>
<dbReference type="GO" id="GO:0005737">
    <property type="term" value="C:cytoplasm"/>
    <property type="evidence" value="ECO:0007669"/>
    <property type="project" value="TreeGrafter"/>
</dbReference>
<dbReference type="InterPro" id="IPR000873">
    <property type="entry name" value="AMP-dep_synth/lig_dom"/>
</dbReference>
<keyword evidence="5" id="KW-1185">Reference proteome</keyword>
<dbReference type="SUPFAM" id="SSF56801">
    <property type="entry name" value="Acetyl-CoA synthetase-like"/>
    <property type="match status" value="1"/>
</dbReference>
<evidence type="ECO:0000313" key="4">
    <source>
        <dbReference type="EMBL" id="MBB0246544.1"/>
    </source>
</evidence>
<dbReference type="GO" id="GO:0043041">
    <property type="term" value="P:amino acid activation for nonribosomal peptide biosynthetic process"/>
    <property type="evidence" value="ECO:0007669"/>
    <property type="project" value="TreeGrafter"/>
</dbReference>
<dbReference type="SUPFAM" id="SSF52777">
    <property type="entry name" value="CoA-dependent acyltransferases"/>
    <property type="match status" value="1"/>
</dbReference>
<feature type="non-terminal residue" evidence="4">
    <location>
        <position position="634"/>
    </location>
</feature>
<dbReference type="PROSITE" id="PS00455">
    <property type="entry name" value="AMP_BINDING"/>
    <property type="match status" value="1"/>
</dbReference>
<dbReference type="InterPro" id="IPR001242">
    <property type="entry name" value="Condensation_dom"/>
</dbReference>
<evidence type="ECO:0000259" key="3">
    <source>
        <dbReference type="Pfam" id="PF00668"/>
    </source>
</evidence>
<feature type="domain" description="Condensation" evidence="3">
    <location>
        <begin position="9"/>
        <end position="137"/>
    </location>
</feature>
<dbReference type="InterPro" id="IPR042099">
    <property type="entry name" value="ANL_N_sf"/>
</dbReference>